<organism evidence="2">
    <name type="scientific">Amblyomma triste</name>
    <name type="common">Neotropical tick</name>
    <dbReference type="NCBI Taxonomy" id="251400"/>
    <lineage>
        <taxon>Eukaryota</taxon>
        <taxon>Metazoa</taxon>
        <taxon>Ecdysozoa</taxon>
        <taxon>Arthropoda</taxon>
        <taxon>Chelicerata</taxon>
        <taxon>Arachnida</taxon>
        <taxon>Acari</taxon>
        <taxon>Parasitiformes</taxon>
        <taxon>Ixodida</taxon>
        <taxon>Ixodoidea</taxon>
        <taxon>Ixodidae</taxon>
        <taxon>Amblyomminae</taxon>
        <taxon>Amblyomma</taxon>
    </lineage>
</organism>
<dbReference type="AlphaFoldDB" id="A0A023GD96"/>
<evidence type="ECO:0000313" key="2">
    <source>
        <dbReference type="EMBL" id="JAC30690.1"/>
    </source>
</evidence>
<feature type="signal peptide" evidence="1">
    <location>
        <begin position="1"/>
        <end position="20"/>
    </location>
</feature>
<sequence>MKQILAAACFFGFLALSAMAYRLPEQESALDAVFDNKMKSVAEDAVYVGEILCDVAGQLAEDEDLTAEADEYFIGVLWSKAKSTVRNATAKVTGAVKNAYNETKEHLKAAKEAAKRRVTEKAMEIMAKIFSKFMDSYALGDSNSRMTIAKAVSTIIERVGLRLKEQGMYLLES</sequence>
<name>A0A023GD96_AMBTT</name>
<reference evidence="2" key="1">
    <citation type="submission" date="2014-03" db="EMBL/GenBank/DDBJ databases">
        <title>The sialotranscriptome of Amblyomma triste, Amblyomma parvum and Amblyomma cajennense ticks, uncovered by 454-based RNA-seq.</title>
        <authorList>
            <person name="Garcia G.R."/>
            <person name="Gardinassi L.G."/>
            <person name="Ribeiro J.M."/>
            <person name="Anatriello E."/>
            <person name="Ferreira B.R."/>
            <person name="Moreira H.N."/>
            <person name="Mafra C."/>
            <person name="Olegario M.M."/>
            <person name="Szabo P.J."/>
            <person name="Miranda-Santos I.K."/>
            <person name="Maruyama S.R."/>
        </authorList>
    </citation>
    <scope>NUCLEOTIDE SEQUENCE</scope>
    <source>
        <strain evidence="2">Mato Grasso do Sul</strain>
        <tissue evidence="2">Salivary glands</tissue>
    </source>
</reference>
<protein>
    <submittedName>
        <fullName evidence="2">Putative secreted protein</fullName>
    </submittedName>
</protein>
<keyword evidence="1" id="KW-0732">Signal</keyword>
<proteinExistence type="evidence at transcript level"/>
<accession>A0A023GD96</accession>
<dbReference type="EMBL" id="GBBM01004728">
    <property type="protein sequence ID" value="JAC30690.1"/>
    <property type="molecule type" value="mRNA"/>
</dbReference>
<evidence type="ECO:0000256" key="1">
    <source>
        <dbReference type="SAM" id="SignalP"/>
    </source>
</evidence>
<feature type="chain" id="PRO_5001521038" evidence="1">
    <location>
        <begin position="21"/>
        <end position="173"/>
    </location>
</feature>